<dbReference type="PROSITE" id="PS51198">
    <property type="entry name" value="UVRD_HELICASE_ATP_BIND"/>
    <property type="match status" value="1"/>
</dbReference>
<dbReference type="PANTHER" id="PTHR11070:SF2">
    <property type="entry name" value="ATP-DEPENDENT DNA HELICASE SRS2"/>
    <property type="match status" value="1"/>
</dbReference>
<sequence length="722" mass="81367">ILSSLNDLQLTAVTSPTSEPLQIRAGPGTGKTKVLVARVAYLLLHQRISPQNIIVTTFTRKAAREMVERLAHLLGGTDAAPEKLLIGTFHSIGYRVIQKYGALEGLVGFAVAGDNDASQAIESVFAHDITDTEWAQIAQMPPADLAPFVARAIDPADPADPASSETHAERSKLDRKKLLRHISKLKARALFPDDYARLSGRNILLSLVYTKYQHRLYTHRLLDFDDCLLYCHRIVTRHPVLRFVQHTLVDEFQDTNEIQLQLMYQFAARGTKTKPRYCVTIVGDQDQSIYAFRDAQARNFDLMLQHYRDNHSLHCRTVNLTQNYRSTADILRLSEHVMRQQPQRPRKDLVSQLLHTLRPVKAVLSSADEEARWVAHQIESLAALPSRPLGYAEMAVLVRSAYQTRVLESEFVRRKIPYAIVKGRAFWKRKEVMSVLDYLRCVADDHDWLALFRCINFPKRGVGPVAVAELERICEQQAGARRVPEDIDVQLTARAPRVSAPALCFDILQKVGLREIKTSLGVKVLGAVKEFVGAIQETRLLLERGFDGPELRAEVVAQAFDHLLVRTRLDKEFCADENHMLIFHEVRSQLVLFLIPEAEESLPDYTDTESATFIRQFLTLVVLYETDSAAEQRADVPKVAISTIHGAKGLEWPVVFVPGVSEGLLPASFALTGEEEAVNEERRCFYVAATRAKLLLFVSAYTETAGGLKWGRPPIERPSRFL</sequence>
<evidence type="ECO:0000256" key="2">
    <source>
        <dbReference type="ARBA" id="ARBA00022741"/>
    </source>
</evidence>
<dbReference type="Proteomes" id="UP000268321">
    <property type="component" value="Unassembled WGS sequence"/>
</dbReference>
<organism evidence="14 15">
    <name type="scientific">Metschnikowia bicuspidata</name>
    <dbReference type="NCBI Taxonomy" id="27322"/>
    <lineage>
        <taxon>Eukaryota</taxon>
        <taxon>Fungi</taxon>
        <taxon>Dikarya</taxon>
        <taxon>Ascomycota</taxon>
        <taxon>Saccharomycotina</taxon>
        <taxon>Pichiomycetes</taxon>
        <taxon>Metschnikowiaceae</taxon>
        <taxon>Metschnikowia</taxon>
    </lineage>
</organism>
<keyword evidence="4 11" id="KW-0347">Helicase</keyword>
<dbReference type="AlphaFoldDB" id="A0A4P9ZDU5"/>
<evidence type="ECO:0000256" key="9">
    <source>
        <dbReference type="ARBA" id="ARBA00034808"/>
    </source>
</evidence>
<dbReference type="PANTHER" id="PTHR11070">
    <property type="entry name" value="UVRD / RECB / PCRA DNA HELICASE FAMILY MEMBER"/>
    <property type="match status" value="1"/>
</dbReference>
<proteinExistence type="inferred from homology"/>
<dbReference type="GO" id="GO:0016787">
    <property type="term" value="F:hydrolase activity"/>
    <property type="evidence" value="ECO:0007669"/>
    <property type="project" value="UniProtKB-UniRule"/>
</dbReference>
<dbReference type="GO" id="GO:0005634">
    <property type="term" value="C:nucleus"/>
    <property type="evidence" value="ECO:0007669"/>
    <property type="project" value="TreeGrafter"/>
</dbReference>
<dbReference type="GO" id="GO:0003677">
    <property type="term" value="F:DNA binding"/>
    <property type="evidence" value="ECO:0007669"/>
    <property type="project" value="UniProtKB-KW"/>
</dbReference>
<dbReference type="InterPro" id="IPR014017">
    <property type="entry name" value="DNA_helicase_UvrD-like_C"/>
</dbReference>
<dbReference type="GO" id="GO:0043138">
    <property type="term" value="F:3'-5' DNA helicase activity"/>
    <property type="evidence" value="ECO:0007669"/>
    <property type="project" value="UniProtKB-EC"/>
</dbReference>
<feature type="binding site" evidence="11">
    <location>
        <begin position="25"/>
        <end position="32"/>
    </location>
    <ligand>
        <name>ATP</name>
        <dbReference type="ChEBI" id="CHEBI:30616"/>
    </ligand>
</feature>
<dbReference type="CDD" id="cd17932">
    <property type="entry name" value="DEXQc_UvrD"/>
    <property type="match status" value="1"/>
</dbReference>
<evidence type="ECO:0000259" key="12">
    <source>
        <dbReference type="PROSITE" id="PS51198"/>
    </source>
</evidence>
<dbReference type="EMBL" id="ML004449">
    <property type="protein sequence ID" value="RKP30938.1"/>
    <property type="molecule type" value="Genomic_DNA"/>
</dbReference>
<evidence type="ECO:0000256" key="6">
    <source>
        <dbReference type="ARBA" id="ARBA00023125"/>
    </source>
</evidence>
<keyword evidence="6" id="KW-0238">DNA-binding</keyword>
<evidence type="ECO:0000256" key="8">
    <source>
        <dbReference type="ARBA" id="ARBA00034617"/>
    </source>
</evidence>
<dbReference type="InterPro" id="IPR013986">
    <property type="entry name" value="DExx_box_DNA_helicase_dom_sf"/>
</dbReference>
<evidence type="ECO:0000256" key="1">
    <source>
        <dbReference type="ARBA" id="ARBA00009922"/>
    </source>
</evidence>
<dbReference type="InterPro" id="IPR000212">
    <property type="entry name" value="DNA_helicase_UvrD/REP"/>
</dbReference>
<evidence type="ECO:0000256" key="3">
    <source>
        <dbReference type="ARBA" id="ARBA00022801"/>
    </source>
</evidence>
<reference evidence="15" key="1">
    <citation type="journal article" date="2018" name="Nat. Microbiol.">
        <title>Leveraging single-cell genomics to expand the fungal tree of life.</title>
        <authorList>
            <person name="Ahrendt S.R."/>
            <person name="Quandt C.A."/>
            <person name="Ciobanu D."/>
            <person name="Clum A."/>
            <person name="Salamov A."/>
            <person name="Andreopoulos B."/>
            <person name="Cheng J.F."/>
            <person name="Woyke T."/>
            <person name="Pelin A."/>
            <person name="Henrissat B."/>
            <person name="Reynolds N.K."/>
            <person name="Benny G.L."/>
            <person name="Smith M.E."/>
            <person name="James T.Y."/>
            <person name="Grigoriev I.V."/>
        </authorList>
    </citation>
    <scope>NUCLEOTIDE SEQUENCE [LARGE SCALE GENOMIC DNA]</scope>
    <source>
        <strain evidence="15">Baker2002</strain>
    </source>
</reference>
<dbReference type="OrthoDB" id="1470711at2759"/>
<comment type="catalytic activity">
    <reaction evidence="8">
        <text>Couples ATP hydrolysis with the unwinding of duplex DNA by translocating in the 3'-5' direction.</text>
        <dbReference type="EC" id="5.6.2.4"/>
    </reaction>
</comment>
<dbReference type="GO" id="GO:0000725">
    <property type="term" value="P:recombinational repair"/>
    <property type="evidence" value="ECO:0007669"/>
    <property type="project" value="TreeGrafter"/>
</dbReference>
<comment type="catalytic activity">
    <reaction evidence="10">
        <text>ATP + H2O = ADP + phosphate + H(+)</text>
        <dbReference type="Rhea" id="RHEA:13065"/>
        <dbReference type="ChEBI" id="CHEBI:15377"/>
        <dbReference type="ChEBI" id="CHEBI:15378"/>
        <dbReference type="ChEBI" id="CHEBI:30616"/>
        <dbReference type="ChEBI" id="CHEBI:43474"/>
        <dbReference type="ChEBI" id="CHEBI:456216"/>
        <dbReference type="EC" id="5.6.2.4"/>
    </reaction>
</comment>
<evidence type="ECO:0000313" key="15">
    <source>
        <dbReference type="Proteomes" id="UP000268321"/>
    </source>
</evidence>
<dbReference type="Gene3D" id="1.10.10.160">
    <property type="match status" value="1"/>
</dbReference>
<dbReference type="EC" id="5.6.2.4" evidence="9"/>
<evidence type="ECO:0000256" key="10">
    <source>
        <dbReference type="ARBA" id="ARBA00048988"/>
    </source>
</evidence>
<evidence type="ECO:0000256" key="7">
    <source>
        <dbReference type="ARBA" id="ARBA00023235"/>
    </source>
</evidence>
<name>A0A4P9ZDU5_9ASCO</name>
<keyword evidence="2 11" id="KW-0547">Nucleotide-binding</keyword>
<feature type="non-terminal residue" evidence="14">
    <location>
        <position position="1"/>
    </location>
</feature>
<feature type="non-terminal residue" evidence="14">
    <location>
        <position position="722"/>
    </location>
</feature>
<evidence type="ECO:0000313" key="14">
    <source>
        <dbReference type="EMBL" id="RKP30938.1"/>
    </source>
</evidence>
<dbReference type="GO" id="GO:0005524">
    <property type="term" value="F:ATP binding"/>
    <property type="evidence" value="ECO:0007669"/>
    <property type="project" value="UniProtKB-UniRule"/>
</dbReference>
<keyword evidence="15" id="KW-1185">Reference proteome</keyword>
<feature type="domain" description="UvrD-like helicase C-terminal" evidence="13">
    <location>
        <begin position="328"/>
        <end position="649"/>
    </location>
</feature>
<evidence type="ECO:0000256" key="11">
    <source>
        <dbReference type="PROSITE-ProRule" id="PRU00560"/>
    </source>
</evidence>
<protein>
    <recommendedName>
        <fullName evidence="9">DNA 3'-5' helicase</fullName>
        <ecNumber evidence="9">5.6.2.4</ecNumber>
    </recommendedName>
</protein>
<dbReference type="Pfam" id="PF00580">
    <property type="entry name" value="UvrD-helicase"/>
    <property type="match status" value="1"/>
</dbReference>
<keyword evidence="5 11" id="KW-0067">ATP-binding</keyword>
<feature type="domain" description="UvrD-like helicase ATP-binding" evidence="12">
    <location>
        <begin position="4"/>
        <end position="327"/>
    </location>
</feature>
<evidence type="ECO:0000256" key="4">
    <source>
        <dbReference type="ARBA" id="ARBA00022806"/>
    </source>
</evidence>
<keyword evidence="7" id="KW-0413">Isomerase</keyword>
<dbReference type="InterPro" id="IPR014016">
    <property type="entry name" value="UvrD-like_ATP-bd"/>
</dbReference>
<evidence type="ECO:0000256" key="5">
    <source>
        <dbReference type="ARBA" id="ARBA00022840"/>
    </source>
</evidence>
<dbReference type="Gene3D" id="1.10.486.10">
    <property type="entry name" value="PCRA, domain 4"/>
    <property type="match status" value="1"/>
</dbReference>
<gene>
    <name evidence="14" type="ORF">METBISCDRAFT_4649</name>
</gene>
<comment type="similarity">
    <text evidence="1">Belongs to the helicase family. UvrD subfamily.</text>
</comment>
<accession>A0A4P9ZDU5</accession>
<dbReference type="SUPFAM" id="SSF52540">
    <property type="entry name" value="P-loop containing nucleoside triphosphate hydrolases"/>
    <property type="match status" value="1"/>
</dbReference>
<dbReference type="Gene3D" id="3.40.50.300">
    <property type="entry name" value="P-loop containing nucleotide triphosphate hydrolases"/>
    <property type="match status" value="2"/>
</dbReference>
<dbReference type="Pfam" id="PF13361">
    <property type="entry name" value="UvrD_C"/>
    <property type="match status" value="2"/>
</dbReference>
<evidence type="ECO:0000259" key="13">
    <source>
        <dbReference type="PROSITE" id="PS51217"/>
    </source>
</evidence>
<dbReference type="InterPro" id="IPR027417">
    <property type="entry name" value="P-loop_NTPase"/>
</dbReference>
<keyword evidence="3 11" id="KW-0378">Hydrolase</keyword>
<dbReference type="PROSITE" id="PS51217">
    <property type="entry name" value="UVRD_HELICASE_CTER"/>
    <property type="match status" value="1"/>
</dbReference>